<dbReference type="Proteomes" id="UP000480684">
    <property type="component" value="Unassembled WGS sequence"/>
</dbReference>
<dbReference type="SUPFAM" id="SSF53474">
    <property type="entry name" value="alpha/beta-Hydrolases"/>
    <property type="match status" value="1"/>
</dbReference>
<dbReference type="PANTHER" id="PTHR43689">
    <property type="entry name" value="HYDROLASE"/>
    <property type="match status" value="1"/>
</dbReference>
<feature type="domain" description="AB hydrolase-1" evidence="1">
    <location>
        <begin position="9"/>
        <end position="227"/>
    </location>
</feature>
<protein>
    <submittedName>
        <fullName evidence="2">Alpha/beta hydrolase</fullName>
    </submittedName>
</protein>
<dbReference type="PANTHER" id="PTHR43689:SF8">
    <property type="entry name" value="ALPHA_BETA-HYDROLASES SUPERFAMILY PROTEIN"/>
    <property type="match status" value="1"/>
</dbReference>
<dbReference type="EMBL" id="JAAIYP010000032">
    <property type="protein sequence ID" value="NFV79550.1"/>
    <property type="molecule type" value="Genomic_DNA"/>
</dbReference>
<dbReference type="GO" id="GO:0016787">
    <property type="term" value="F:hydrolase activity"/>
    <property type="evidence" value="ECO:0007669"/>
    <property type="project" value="UniProtKB-KW"/>
</dbReference>
<dbReference type="Pfam" id="PF12697">
    <property type="entry name" value="Abhydrolase_6"/>
    <property type="match status" value="1"/>
</dbReference>
<organism evidence="2 3">
    <name type="scientific">Magnetospirillum aberrantis SpK</name>
    <dbReference type="NCBI Taxonomy" id="908842"/>
    <lineage>
        <taxon>Bacteria</taxon>
        <taxon>Pseudomonadati</taxon>
        <taxon>Pseudomonadota</taxon>
        <taxon>Alphaproteobacteria</taxon>
        <taxon>Rhodospirillales</taxon>
        <taxon>Rhodospirillaceae</taxon>
        <taxon>Magnetospirillum</taxon>
    </lineage>
</organism>
<dbReference type="InterPro" id="IPR029058">
    <property type="entry name" value="AB_hydrolase_fold"/>
</dbReference>
<comment type="caution">
    <text evidence="2">The sequence shown here is derived from an EMBL/GenBank/DDBJ whole genome shotgun (WGS) entry which is preliminary data.</text>
</comment>
<keyword evidence="2" id="KW-0378">Hydrolase</keyword>
<dbReference type="AlphaFoldDB" id="A0A7C9UVC1"/>
<proteinExistence type="predicted"/>
<evidence type="ECO:0000313" key="3">
    <source>
        <dbReference type="Proteomes" id="UP000480684"/>
    </source>
</evidence>
<reference evidence="2 3" key="1">
    <citation type="submission" date="2020-02" db="EMBL/GenBank/DDBJ databases">
        <authorList>
            <person name="Dziuba M."/>
            <person name="Kuznetsov B."/>
            <person name="Mardanov A."/>
            <person name="Ravin N."/>
            <person name="Grouzdev D."/>
        </authorList>
    </citation>
    <scope>NUCLEOTIDE SEQUENCE [LARGE SCALE GENOMIC DNA]</scope>
    <source>
        <strain evidence="2 3">SpK</strain>
    </source>
</reference>
<name>A0A7C9UVC1_9PROT</name>
<evidence type="ECO:0000313" key="2">
    <source>
        <dbReference type="EMBL" id="NFV79550.1"/>
    </source>
</evidence>
<accession>A0A7C9UVC1</accession>
<keyword evidence="3" id="KW-1185">Reference proteome</keyword>
<evidence type="ECO:0000259" key="1">
    <source>
        <dbReference type="Pfam" id="PF12697"/>
    </source>
</evidence>
<gene>
    <name evidence="2" type="ORF">G4223_05450</name>
</gene>
<sequence length="239" mass="25686">MPLTDTPVLVFLHEGLGSAALWRDFPDRVAAAAGLPAFVYSRRGYGGSDPVPLPRPMDYLEREARDVLPLVLEAAGIRSAVLVGHSDGATIALVHAAQDRGGVVRAVAALAPHTFVEDMCVAAIAKVRDTYAEHLRPRLARHHGANVDCAFHGWNDTWLDPRFKAMEYRPLLANITVPVTVIQGADDEYATRAQVDAVADGVSGPVRAILLPDCGHSPQRDQPEAVTNAILDLIRPLSG</sequence>
<dbReference type="InterPro" id="IPR000073">
    <property type="entry name" value="AB_hydrolase_1"/>
</dbReference>
<dbReference type="Gene3D" id="3.40.50.1820">
    <property type="entry name" value="alpha/beta hydrolase"/>
    <property type="match status" value="1"/>
</dbReference>